<evidence type="ECO:0000256" key="1">
    <source>
        <dbReference type="ARBA" id="ARBA00004651"/>
    </source>
</evidence>
<dbReference type="SUPFAM" id="SSF82866">
    <property type="entry name" value="Multidrug efflux transporter AcrB transmembrane domain"/>
    <property type="match status" value="1"/>
</dbReference>
<dbReference type="InterPro" id="IPR001036">
    <property type="entry name" value="Acrflvin-R"/>
</dbReference>
<dbReference type="InterPro" id="IPR050545">
    <property type="entry name" value="Mycobact_MmpL"/>
</dbReference>
<dbReference type="Proteomes" id="UP000437736">
    <property type="component" value="Unassembled WGS sequence"/>
</dbReference>
<evidence type="ECO:0000256" key="3">
    <source>
        <dbReference type="ARBA" id="ARBA00022475"/>
    </source>
</evidence>
<reference evidence="9 10" key="1">
    <citation type="submission" date="2019-11" db="EMBL/GenBank/DDBJ databases">
        <title>Acidiferrimicrobium australis gen. nov., sp. nov., an acidophilic and obligately heterotrophic, member of the Actinobacteria that catalyses dissimilatory oxido- reduction of iron isolated from metal-rich acidic water in Chile.</title>
        <authorList>
            <person name="Gonzalez D."/>
            <person name="Huber K."/>
            <person name="Hedrich S."/>
            <person name="Rojas-Villalobos C."/>
            <person name="Quatrini R."/>
            <person name="Dinamarca M.A."/>
            <person name="Schwarz A."/>
            <person name="Canales C."/>
            <person name="Nancucheo I."/>
        </authorList>
    </citation>
    <scope>NUCLEOTIDE SEQUENCE [LARGE SCALE GENOMIC DNA]</scope>
    <source>
        <strain evidence="9 10">USS-CCA1</strain>
    </source>
</reference>
<dbReference type="Pfam" id="PF03176">
    <property type="entry name" value="MMPL"/>
    <property type="match status" value="1"/>
</dbReference>
<protein>
    <submittedName>
        <fullName evidence="9">MMPL family transporter</fullName>
    </submittedName>
</protein>
<comment type="subcellular location">
    <subcellularLocation>
        <location evidence="1">Cell membrane</location>
        <topology evidence="1">Multi-pass membrane protein</topology>
    </subcellularLocation>
</comment>
<gene>
    <name evidence="9" type="ORF">GHK86_16645</name>
</gene>
<sequence>SPLAPGGAARISRDGSIAIVDVTYDAPTPQLPKSDGSTLIDTVKRFAAPGFVVAVNGQLAENAQTEKTSDSTALGAVCALIVLGVAFGAFFSALLPILTAMAAIGIGYSMTAMVSHALTTANFAPILGLLIGLGVGVDYALFIVTRHRNGLRAGRSVEESAVNAVNTAGRAVFFAGITVCIALLGQFALGVSFLYGVAIAASITVALTMAASLTLLPALLGVFGDHVLSRRERRRLAADGPQSEDLTAGFWWRWSRSVERRPAVRAGLGLLIVLVVAAPVLGLRLGLTDAGSDPVGTTTRTAYDLVAKGFGPGFAGPFQLVATLPSPHDAAAFARVVDATAHVPGVAAVT</sequence>
<evidence type="ECO:0000256" key="7">
    <source>
        <dbReference type="SAM" id="Phobius"/>
    </source>
</evidence>
<feature type="transmembrane region" description="Helical" evidence="7">
    <location>
        <begin position="263"/>
        <end position="283"/>
    </location>
</feature>
<dbReference type="Gene3D" id="1.20.1640.10">
    <property type="entry name" value="Multidrug efflux transporter AcrB transmembrane domain"/>
    <property type="match status" value="1"/>
</dbReference>
<proteinExistence type="inferred from homology"/>
<feature type="transmembrane region" description="Helical" evidence="7">
    <location>
        <begin position="171"/>
        <end position="189"/>
    </location>
</feature>
<keyword evidence="5 7" id="KW-1133">Transmembrane helix</keyword>
<comment type="similarity">
    <text evidence="2">Belongs to the resistance-nodulation-cell division (RND) (TC 2.A.6) family. MmpL subfamily.</text>
</comment>
<accession>A0ABW9R0X1</accession>
<dbReference type="InterPro" id="IPR004869">
    <property type="entry name" value="MMPL_dom"/>
</dbReference>
<evidence type="ECO:0000256" key="6">
    <source>
        <dbReference type="ARBA" id="ARBA00023136"/>
    </source>
</evidence>
<feature type="non-terminal residue" evidence="9">
    <location>
        <position position="350"/>
    </location>
</feature>
<feature type="transmembrane region" description="Helical" evidence="7">
    <location>
        <begin position="73"/>
        <end position="106"/>
    </location>
</feature>
<dbReference type="PROSITE" id="PS50156">
    <property type="entry name" value="SSD"/>
    <property type="match status" value="1"/>
</dbReference>
<organism evidence="9 10">
    <name type="scientific">Acidiferrimicrobium australe</name>
    <dbReference type="NCBI Taxonomy" id="2664430"/>
    <lineage>
        <taxon>Bacteria</taxon>
        <taxon>Bacillati</taxon>
        <taxon>Actinomycetota</taxon>
        <taxon>Acidimicrobiia</taxon>
        <taxon>Acidimicrobiales</taxon>
        <taxon>Acidimicrobiaceae</taxon>
        <taxon>Acidiferrimicrobium</taxon>
    </lineage>
</organism>
<feature type="domain" description="SSD" evidence="8">
    <location>
        <begin position="89"/>
        <end position="222"/>
    </location>
</feature>
<dbReference type="PANTHER" id="PTHR33406">
    <property type="entry name" value="MEMBRANE PROTEIN MJ1562-RELATED"/>
    <property type="match status" value="1"/>
</dbReference>
<dbReference type="EMBL" id="WJHE01000953">
    <property type="protein sequence ID" value="MST34343.1"/>
    <property type="molecule type" value="Genomic_DNA"/>
</dbReference>
<comment type="caution">
    <text evidence="9">The sequence shown here is derived from an EMBL/GenBank/DDBJ whole genome shotgun (WGS) entry which is preliminary data.</text>
</comment>
<evidence type="ECO:0000259" key="8">
    <source>
        <dbReference type="PROSITE" id="PS50156"/>
    </source>
</evidence>
<keyword evidence="6 7" id="KW-0472">Membrane</keyword>
<evidence type="ECO:0000256" key="4">
    <source>
        <dbReference type="ARBA" id="ARBA00022692"/>
    </source>
</evidence>
<evidence type="ECO:0000313" key="9">
    <source>
        <dbReference type="EMBL" id="MST34343.1"/>
    </source>
</evidence>
<name>A0ABW9R0X1_9ACTN</name>
<keyword evidence="10" id="KW-1185">Reference proteome</keyword>
<feature type="transmembrane region" description="Helical" evidence="7">
    <location>
        <begin position="126"/>
        <end position="145"/>
    </location>
</feature>
<dbReference type="InterPro" id="IPR000731">
    <property type="entry name" value="SSD"/>
</dbReference>
<feature type="non-terminal residue" evidence="9">
    <location>
        <position position="1"/>
    </location>
</feature>
<evidence type="ECO:0000256" key="5">
    <source>
        <dbReference type="ARBA" id="ARBA00022989"/>
    </source>
</evidence>
<dbReference type="PRINTS" id="PR00702">
    <property type="entry name" value="ACRIFLAVINRP"/>
</dbReference>
<evidence type="ECO:0000256" key="2">
    <source>
        <dbReference type="ARBA" id="ARBA00010157"/>
    </source>
</evidence>
<feature type="transmembrane region" description="Helical" evidence="7">
    <location>
        <begin position="195"/>
        <end position="224"/>
    </location>
</feature>
<evidence type="ECO:0000313" key="10">
    <source>
        <dbReference type="Proteomes" id="UP000437736"/>
    </source>
</evidence>
<keyword evidence="3" id="KW-1003">Cell membrane</keyword>
<dbReference type="PANTHER" id="PTHR33406:SF11">
    <property type="entry name" value="MEMBRANE PROTEIN SCO6666-RELATED"/>
    <property type="match status" value="1"/>
</dbReference>
<keyword evidence="4 7" id="KW-0812">Transmembrane</keyword>